<dbReference type="EC" id="3.1.21.3" evidence="1"/>
<reference evidence="1 2" key="1">
    <citation type="submission" date="2014-01" db="EMBL/GenBank/DDBJ databases">
        <authorList>
            <person name="Dobos K."/>
            <person name="Lenaerts A."/>
            <person name="Ordway D."/>
            <person name="DeGroote M.A."/>
            <person name="Parker T."/>
            <person name="Sizemore C."/>
            <person name="Tallon L.J."/>
            <person name="Sadzewicz L.K."/>
            <person name="Sengamalay N."/>
            <person name="Fraser C.M."/>
            <person name="Hine E."/>
            <person name="Shefchek K.A."/>
            <person name="Das S.P."/>
            <person name="Tettelin H."/>
        </authorList>
    </citation>
    <scope>NUCLEOTIDE SEQUENCE [LARGE SCALE GENOMIC DNA]</scope>
    <source>
        <strain evidence="1 2">Harvey</strain>
    </source>
</reference>
<evidence type="ECO:0000313" key="1">
    <source>
        <dbReference type="EMBL" id="EUA88401.1"/>
    </source>
</evidence>
<keyword evidence="2" id="KW-1185">Reference proteome</keyword>
<accession>A0ABN0QUW0</accession>
<evidence type="ECO:0000313" key="2">
    <source>
        <dbReference type="Proteomes" id="UP000020681"/>
    </source>
</evidence>
<sequence length="83" mass="9475">MTDYPGSLDTDAKRALYDSLDRDEQLALAVDKAVLESKRASWIGNPLRERRVENSIIEVLPDDFGEQRLEALIELLKAQHDYS</sequence>
<comment type="caution">
    <text evidence="1">The sequence shown here is derived from an EMBL/GenBank/DDBJ whole genome shotgun (WGS) entry which is preliminary data.</text>
</comment>
<proteinExistence type="predicted"/>
<gene>
    <name evidence="1" type="ORF">I551_5118</name>
</gene>
<dbReference type="GO" id="GO:0009035">
    <property type="term" value="F:type I site-specific deoxyribonuclease activity"/>
    <property type="evidence" value="ECO:0007669"/>
    <property type="project" value="UniProtKB-EC"/>
</dbReference>
<keyword evidence="1" id="KW-0378">Hydrolase</keyword>
<dbReference type="EMBL" id="JAOL01000141">
    <property type="protein sequence ID" value="EUA88401.1"/>
    <property type="molecule type" value="Genomic_DNA"/>
</dbReference>
<dbReference type="Proteomes" id="UP000020681">
    <property type="component" value="Unassembled WGS sequence"/>
</dbReference>
<name>A0ABN0QUW0_MYCUL</name>
<organism evidence="1 2">
    <name type="scientific">Mycobacterium ulcerans str. Harvey</name>
    <dbReference type="NCBI Taxonomy" id="1299332"/>
    <lineage>
        <taxon>Bacteria</taxon>
        <taxon>Bacillati</taxon>
        <taxon>Actinomycetota</taxon>
        <taxon>Actinomycetes</taxon>
        <taxon>Mycobacteriales</taxon>
        <taxon>Mycobacteriaceae</taxon>
        <taxon>Mycobacterium</taxon>
        <taxon>Mycobacterium ulcerans group</taxon>
    </lineage>
</organism>
<protein>
    <submittedName>
        <fullName evidence="1">Type I site-specific deoxyribonuclease HsdR domain protein</fullName>
        <ecNumber evidence="1">3.1.21.3</ecNumber>
    </submittedName>
</protein>